<proteinExistence type="predicted"/>
<keyword evidence="1" id="KW-0472">Membrane</keyword>
<dbReference type="Proteomes" id="UP000238701">
    <property type="component" value="Unassembled WGS sequence"/>
</dbReference>
<reference evidence="3" key="1">
    <citation type="submission" date="2018-02" db="EMBL/GenBank/DDBJ databases">
        <authorList>
            <person name="Hausmann B."/>
        </authorList>
    </citation>
    <scope>NUCLEOTIDE SEQUENCE [LARGE SCALE GENOMIC DNA]</scope>
    <source>
        <strain evidence="3">Peat soil MAG SbA1</strain>
    </source>
</reference>
<evidence type="ECO:0000313" key="2">
    <source>
        <dbReference type="EMBL" id="SPF32274.1"/>
    </source>
</evidence>
<dbReference type="EMBL" id="OMOD01000007">
    <property type="protein sequence ID" value="SPF32274.1"/>
    <property type="molecule type" value="Genomic_DNA"/>
</dbReference>
<feature type="transmembrane region" description="Helical" evidence="1">
    <location>
        <begin position="9"/>
        <end position="29"/>
    </location>
</feature>
<organism evidence="2 3">
    <name type="scientific">Candidatus Sulfotelmatobacter kueseliae</name>
    <dbReference type="NCBI Taxonomy" id="2042962"/>
    <lineage>
        <taxon>Bacteria</taxon>
        <taxon>Pseudomonadati</taxon>
        <taxon>Acidobacteriota</taxon>
        <taxon>Terriglobia</taxon>
        <taxon>Terriglobales</taxon>
        <taxon>Candidatus Korobacteraceae</taxon>
        <taxon>Candidatus Sulfotelmatobacter</taxon>
    </lineage>
</organism>
<protein>
    <submittedName>
        <fullName evidence="2">Uncharacterized protein</fullName>
    </submittedName>
</protein>
<feature type="transmembrane region" description="Helical" evidence="1">
    <location>
        <begin position="35"/>
        <end position="55"/>
    </location>
</feature>
<dbReference type="AlphaFoldDB" id="A0A2U3JXW4"/>
<gene>
    <name evidence="2" type="ORF">SBA1_1040042</name>
</gene>
<evidence type="ECO:0000256" key="1">
    <source>
        <dbReference type="SAM" id="Phobius"/>
    </source>
</evidence>
<name>A0A2U3JXW4_9BACT</name>
<evidence type="ECO:0000313" key="3">
    <source>
        <dbReference type="Proteomes" id="UP000238701"/>
    </source>
</evidence>
<keyword evidence="1" id="KW-1133">Transmembrane helix</keyword>
<sequence>MSKQLARCLVIGRCFALSALWVLHFRLLYRKYNKYGMYYTIAICIVHSPIAKLYFRGGENRFFGIPSEPTTAARHSADC</sequence>
<keyword evidence="1" id="KW-0812">Transmembrane</keyword>
<accession>A0A2U3JXW4</accession>